<keyword evidence="3" id="KW-1015">Disulfide bond</keyword>
<feature type="domain" description="Thioredoxin" evidence="5">
    <location>
        <begin position="53"/>
        <end position="195"/>
    </location>
</feature>
<dbReference type="RefSeq" id="WP_160610287.1">
    <property type="nucleotide sequence ID" value="NZ_WTZA01000001.1"/>
</dbReference>
<evidence type="ECO:0000313" key="6">
    <source>
        <dbReference type="EMBL" id="MXO74538.1"/>
    </source>
</evidence>
<dbReference type="OrthoDB" id="9799347at2"/>
<dbReference type="PROSITE" id="PS51352">
    <property type="entry name" value="THIOREDOXIN_2"/>
    <property type="match status" value="1"/>
</dbReference>
<dbReference type="GO" id="GO:0015036">
    <property type="term" value="F:disulfide oxidoreductase activity"/>
    <property type="evidence" value="ECO:0007669"/>
    <property type="project" value="UniProtKB-ARBA"/>
</dbReference>
<dbReference type="PANTHER" id="PTHR42852">
    <property type="entry name" value="THIOL:DISULFIDE INTERCHANGE PROTEIN DSBE"/>
    <property type="match status" value="1"/>
</dbReference>
<protein>
    <submittedName>
        <fullName evidence="6">Redoxin family protein</fullName>
    </submittedName>
</protein>
<name>A0A6I4TDT4_9SPHN</name>
<reference evidence="6 7" key="1">
    <citation type="submission" date="2019-12" db="EMBL/GenBank/DDBJ databases">
        <title>Genomic-based taxomic classification of the family Erythrobacteraceae.</title>
        <authorList>
            <person name="Xu L."/>
        </authorList>
    </citation>
    <scope>NUCLEOTIDE SEQUENCE [LARGE SCALE GENOMIC DNA]</scope>
    <source>
        <strain evidence="6 7">100921-2</strain>
    </source>
</reference>
<dbReference type="PANTHER" id="PTHR42852:SF6">
    <property type="entry name" value="THIOL:DISULFIDE INTERCHANGE PROTEIN DSBE"/>
    <property type="match status" value="1"/>
</dbReference>
<comment type="subcellular location">
    <subcellularLocation>
        <location evidence="1">Cell envelope</location>
    </subcellularLocation>
</comment>
<dbReference type="InterPro" id="IPR017937">
    <property type="entry name" value="Thioredoxin_CS"/>
</dbReference>
<dbReference type="Pfam" id="PF08534">
    <property type="entry name" value="Redoxin"/>
    <property type="match status" value="1"/>
</dbReference>
<dbReference type="GO" id="GO:0017004">
    <property type="term" value="P:cytochrome complex assembly"/>
    <property type="evidence" value="ECO:0007669"/>
    <property type="project" value="UniProtKB-KW"/>
</dbReference>
<dbReference type="GO" id="GO:0030313">
    <property type="term" value="C:cell envelope"/>
    <property type="evidence" value="ECO:0007669"/>
    <property type="project" value="UniProtKB-SubCell"/>
</dbReference>
<evidence type="ECO:0000256" key="3">
    <source>
        <dbReference type="ARBA" id="ARBA00023157"/>
    </source>
</evidence>
<evidence type="ECO:0000256" key="1">
    <source>
        <dbReference type="ARBA" id="ARBA00004196"/>
    </source>
</evidence>
<dbReference type="InterPro" id="IPR013766">
    <property type="entry name" value="Thioredoxin_domain"/>
</dbReference>
<dbReference type="InterPro" id="IPR013740">
    <property type="entry name" value="Redoxin"/>
</dbReference>
<proteinExistence type="predicted"/>
<keyword evidence="2" id="KW-0201">Cytochrome c-type biogenesis</keyword>
<evidence type="ECO:0000259" key="5">
    <source>
        <dbReference type="PROSITE" id="PS51352"/>
    </source>
</evidence>
<dbReference type="Proteomes" id="UP000439522">
    <property type="component" value="Unassembled WGS sequence"/>
</dbReference>
<dbReference type="InterPro" id="IPR036249">
    <property type="entry name" value="Thioredoxin-like_sf"/>
</dbReference>
<organism evidence="6 7">
    <name type="scientific">Tsuneonella aeria</name>
    <dbReference type="NCBI Taxonomy" id="1837929"/>
    <lineage>
        <taxon>Bacteria</taxon>
        <taxon>Pseudomonadati</taxon>
        <taxon>Pseudomonadota</taxon>
        <taxon>Alphaproteobacteria</taxon>
        <taxon>Sphingomonadales</taxon>
        <taxon>Erythrobacteraceae</taxon>
        <taxon>Tsuneonella</taxon>
    </lineage>
</organism>
<accession>A0A6I4TDT4</accession>
<comment type="caution">
    <text evidence="6">The sequence shown here is derived from an EMBL/GenBank/DDBJ whole genome shotgun (WGS) entry which is preliminary data.</text>
</comment>
<sequence>MEFAPLPWSSRLSFTLVLSAALVAGCSREEPVDPQAEVAEAAAGQLTGMIDRSRAGDLMPAVTLTDPTGRSLNTGALSGQPVLLNLWATWCAPCVEEMPLLDALAGEYEGKVRVLVASQDLQGAEKVVPFFQANRFRHLEPWLDRETLLSSALGGDGVLPTTVLYDGSGQEIARVVGGYDWQSPEARALVDEAIAE</sequence>
<dbReference type="EMBL" id="WTZA01000001">
    <property type="protein sequence ID" value="MXO74538.1"/>
    <property type="molecule type" value="Genomic_DNA"/>
</dbReference>
<evidence type="ECO:0000256" key="4">
    <source>
        <dbReference type="ARBA" id="ARBA00023284"/>
    </source>
</evidence>
<dbReference type="SUPFAM" id="SSF52833">
    <property type="entry name" value="Thioredoxin-like"/>
    <property type="match status" value="1"/>
</dbReference>
<gene>
    <name evidence="6" type="ORF">GRI40_04780</name>
</gene>
<dbReference type="CDD" id="cd02966">
    <property type="entry name" value="TlpA_like_family"/>
    <property type="match status" value="1"/>
</dbReference>
<dbReference type="InterPro" id="IPR050553">
    <property type="entry name" value="Thioredoxin_ResA/DsbE_sf"/>
</dbReference>
<keyword evidence="7" id="KW-1185">Reference proteome</keyword>
<dbReference type="Gene3D" id="3.40.30.10">
    <property type="entry name" value="Glutaredoxin"/>
    <property type="match status" value="1"/>
</dbReference>
<dbReference type="PROSITE" id="PS00194">
    <property type="entry name" value="THIOREDOXIN_1"/>
    <property type="match status" value="1"/>
</dbReference>
<keyword evidence="4" id="KW-0676">Redox-active center</keyword>
<evidence type="ECO:0000256" key="2">
    <source>
        <dbReference type="ARBA" id="ARBA00022748"/>
    </source>
</evidence>
<evidence type="ECO:0000313" key="7">
    <source>
        <dbReference type="Proteomes" id="UP000439522"/>
    </source>
</evidence>
<dbReference type="AlphaFoldDB" id="A0A6I4TDT4"/>